<proteinExistence type="predicted"/>
<dbReference type="Pfam" id="PF07969">
    <property type="entry name" value="Amidohydro_3"/>
    <property type="match status" value="1"/>
</dbReference>
<dbReference type="PANTHER" id="PTHR22642:SF2">
    <property type="entry name" value="PROTEIN LONG AFTER FAR-RED 3"/>
    <property type="match status" value="1"/>
</dbReference>
<name>A0ABS4SB32_9BACI</name>
<feature type="domain" description="Amidohydrolase 3" evidence="1">
    <location>
        <begin position="52"/>
        <end position="534"/>
    </location>
</feature>
<dbReference type="SUPFAM" id="SSF51338">
    <property type="entry name" value="Composite domain of metallo-dependent hydrolases"/>
    <property type="match status" value="1"/>
</dbReference>
<comment type="caution">
    <text evidence="2">The sequence shown here is derived from an EMBL/GenBank/DDBJ whole genome shotgun (WGS) entry which is preliminary data.</text>
</comment>
<organism evidence="2 3">
    <name type="scientific">Virgibacillus alimentarius</name>
    <dbReference type="NCBI Taxonomy" id="698769"/>
    <lineage>
        <taxon>Bacteria</taxon>
        <taxon>Bacillati</taxon>
        <taxon>Bacillota</taxon>
        <taxon>Bacilli</taxon>
        <taxon>Bacillales</taxon>
        <taxon>Bacillaceae</taxon>
        <taxon>Virgibacillus</taxon>
    </lineage>
</organism>
<reference evidence="2 3" key="1">
    <citation type="submission" date="2021-03" db="EMBL/GenBank/DDBJ databases">
        <title>Genomic Encyclopedia of Type Strains, Phase IV (KMG-IV): sequencing the most valuable type-strain genomes for metagenomic binning, comparative biology and taxonomic classification.</title>
        <authorList>
            <person name="Goeker M."/>
        </authorList>
    </citation>
    <scope>NUCLEOTIDE SEQUENCE [LARGE SCALE GENOMIC DNA]</scope>
    <source>
        <strain evidence="2 3">DSM 25790</strain>
    </source>
</reference>
<evidence type="ECO:0000313" key="2">
    <source>
        <dbReference type="EMBL" id="MBP2258094.1"/>
    </source>
</evidence>
<accession>A0ABS4SB32</accession>
<dbReference type="RefSeq" id="WP_029266319.1">
    <property type="nucleotide sequence ID" value="NZ_JAGIKX010000019.1"/>
</dbReference>
<dbReference type="InterPro" id="IPR011059">
    <property type="entry name" value="Metal-dep_hydrolase_composite"/>
</dbReference>
<dbReference type="PANTHER" id="PTHR22642">
    <property type="entry name" value="IMIDAZOLONEPROPIONASE"/>
    <property type="match status" value="1"/>
</dbReference>
<dbReference type="CDD" id="cd01300">
    <property type="entry name" value="YtcJ_like"/>
    <property type="match status" value="1"/>
</dbReference>
<dbReference type="InterPro" id="IPR033932">
    <property type="entry name" value="YtcJ-like"/>
</dbReference>
<dbReference type="Gene3D" id="3.20.20.140">
    <property type="entry name" value="Metal-dependent hydrolases"/>
    <property type="match status" value="1"/>
</dbReference>
<protein>
    <submittedName>
        <fullName evidence="2">Amidohydrolase YtcJ</fullName>
    </submittedName>
</protein>
<sequence length="551" mass="61795">MVLADKIFFSQSVFTGVEEHTKAGAVAIKENKIIAVGSIEEIKSFIGPNTKEYDFGNRTIMPGFHDAHLHLMLGALLTHGSVDLSGSTSSADAIKKVKEFADQRPNNDWIIGYGWDHLGWGEDFPDRFEIDRMVDDRPVLLFHAEFHYSWVNSKALEVVGVTNQTNNPSNGVIQKDEHGELTGILIETATGLVADKALTMTNQDKTELLESFLEEAARLGITSVNDLYVNSVEQLHGPDLFRLFKQFDETGRLSARIHLYPILDDNIENAKEMKNTFDSEKLKFVGLKQFIDGVVTSHTAYMLDPYVDKSKTRGSTALPKEVIKRRALQADKEGFQIRFHAIGDGAVNFGLNIFEEAQKVNGVRDSRHALEHIEVIDPNDISKLKELGVIPSIQPSHLALMPKESHTTRVKKEKHPYLYPCKSLQGEDIKVSFGTDFPVTVLNPMLEIYYAVNRFDYTGENVWNGQEKISIAEALKAYTIGSAYSVFRENELGTLERGKLADIIVLDKNIFEVPAKNIDDMKVILTMVDGEIIFSENELRVAENSMLLKGF</sequence>
<dbReference type="SUPFAM" id="SSF51556">
    <property type="entry name" value="Metallo-dependent hydrolases"/>
    <property type="match status" value="1"/>
</dbReference>
<evidence type="ECO:0000259" key="1">
    <source>
        <dbReference type="Pfam" id="PF07969"/>
    </source>
</evidence>
<dbReference type="InterPro" id="IPR032466">
    <property type="entry name" value="Metal_Hydrolase"/>
</dbReference>
<evidence type="ECO:0000313" key="3">
    <source>
        <dbReference type="Proteomes" id="UP001519294"/>
    </source>
</evidence>
<gene>
    <name evidence="2" type="ORF">J2Z81_002065</name>
</gene>
<dbReference type="InterPro" id="IPR013108">
    <property type="entry name" value="Amidohydro_3"/>
</dbReference>
<dbReference type="Proteomes" id="UP001519294">
    <property type="component" value="Unassembled WGS sequence"/>
</dbReference>
<dbReference type="EMBL" id="JAGIKX010000019">
    <property type="protein sequence ID" value="MBP2258094.1"/>
    <property type="molecule type" value="Genomic_DNA"/>
</dbReference>
<dbReference type="Gene3D" id="3.10.310.70">
    <property type="match status" value="1"/>
</dbReference>
<keyword evidence="3" id="KW-1185">Reference proteome</keyword>
<dbReference type="Gene3D" id="2.30.40.10">
    <property type="entry name" value="Urease, subunit C, domain 1"/>
    <property type="match status" value="1"/>
</dbReference>